<dbReference type="SUPFAM" id="SSF51735">
    <property type="entry name" value="NAD(P)-binding Rossmann-fold domains"/>
    <property type="match status" value="1"/>
</dbReference>
<dbReference type="Proteomes" id="UP001257659">
    <property type="component" value="Unassembled WGS sequence"/>
</dbReference>
<dbReference type="InterPro" id="IPR036291">
    <property type="entry name" value="NAD(P)-bd_dom_sf"/>
</dbReference>
<sequence>MKTIGILGCGWLGFPLAKKLIAEGYNVNGSTTSAEKITDLAEEKINPFLIKLTEEKVEGKIEEFLENVAILIIDIPPGLRKNPEENFEQKIKNLFPYLERSSLEKMFFVSSTSVFQDEFPFPAYTEKSKPNGTTENAKQLIATENLFQKSAVFSSTIIRFGGLIGENRHPVHFLAGRTSLKNPKAPINLIHQKDCISLIFQLIQQQNLPKIVHGVFPFHPSKKEYYQQKATEYKLEIPQFLNDSSSKGKIISSEKTRELLKFNFSIQP</sequence>
<dbReference type="Pfam" id="PF03446">
    <property type="entry name" value="NAD_binding_2"/>
    <property type="match status" value="1"/>
</dbReference>
<feature type="domain" description="6-phosphogluconate dehydrogenase NADP-binding" evidence="1">
    <location>
        <begin position="3"/>
        <end position="75"/>
    </location>
</feature>
<dbReference type="EMBL" id="JAVDQA010000001">
    <property type="protein sequence ID" value="MDR6299511.1"/>
    <property type="molecule type" value="Genomic_DNA"/>
</dbReference>
<organism evidence="2 3">
    <name type="scientific">Mesonia maritima</name>
    <dbReference type="NCBI Taxonomy" id="1793873"/>
    <lineage>
        <taxon>Bacteria</taxon>
        <taxon>Pseudomonadati</taxon>
        <taxon>Bacteroidota</taxon>
        <taxon>Flavobacteriia</taxon>
        <taxon>Flavobacteriales</taxon>
        <taxon>Flavobacteriaceae</taxon>
        <taxon>Mesonia</taxon>
    </lineage>
</organism>
<evidence type="ECO:0000313" key="2">
    <source>
        <dbReference type="EMBL" id="MDR6299511.1"/>
    </source>
</evidence>
<evidence type="ECO:0000259" key="1">
    <source>
        <dbReference type="Pfam" id="PF03446"/>
    </source>
</evidence>
<dbReference type="InterPro" id="IPR006115">
    <property type="entry name" value="6PGDH_NADP-bd"/>
</dbReference>
<comment type="caution">
    <text evidence="2">The sequence shown here is derived from an EMBL/GenBank/DDBJ whole genome shotgun (WGS) entry which is preliminary data.</text>
</comment>
<accession>A0ABU1K2H5</accession>
<reference evidence="2 3" key="1">
    <citation type="submission" date="2023-07" db="EMBL/GenBank/DDBJ databases">
        <title>Genomic Encyclopedia of Type Strains, Phase IV (KMG-IV): sequencing the most valuable type-strain genomes for metagenomic binning, comparative biology and taxonomic classification.</title>
        <authorList>
            <person name="Goeker M."/>
        </authorList>
    </citation>
    <scope>NUCLEOTIDE SEQUENCE [LARGE SCALE GENOMIC DNA]</scope>
    <source>
        <strain evidence="2 3">DSM 102814</strain>
    </source>
</reference>
<name>A0ABU1K2H5_9FLAO</name>
<protein>
    <submittedName>
        <fullName evidence="2">Nucleoside-diphosphate-sugar epimerase</fullName>
    </submittedName>
</protein>
<keyword evidence="3" id="KW-1185">Reference proteome</keyword>
<dbReference type="Gene3D" id="3.40.50.720">
    <property type="entry name" value="NAD(P)-binding Rossmann-like Domain"/>
    <property type="match status" value="1"/>
</dbReference>
<gene>
    <name evidence="2" type="ORF">GGR31_000127</name>
</gene>
<evidence type="ECO:0000313" key="3">
    <source>
        <dbReference type="Proteomes" id="UP001257659"/>
    </source>
</evidence>
<dbReference type="RefSeq" id="WP_309726262.1">
    <property type="nucleotide sequence ID" value="NZ_JAVDQA010000001.1"/>
</dbReference>
<proteinExistence type="predicted"/>